<accession>A0A8D2IU74</accession>
<dbReference type="Ensembl" id="ENSVKKT00000006059.1">
    <property type="protein sequence ID" value="ENSVKKP00000005899.1"/>
    <property type="gene ID" value="ENSVKKG00000004302.1"/>
</dbReference>
<dbReference type="SUPFAM" id="SSF46966">
    <property type="entry name" value="Spectrin repeat"/>
    <property type="match status" value="1"/>
</dbReference>
<keyword evidence="3" id="KW-1185">Reference proteome</keyword>
<evidence type="ECO:0000313" key="3">
    <source>
        <dbReference type="Proteomes" id="UP000694545"/>
    </source>
</evidence>
<sequence length="246" mass="26296">CWVFGACPVLSRKGCADTLFQRASGQGGRRGGAPSSLRRGRARDTGGQALMAGCLERLQSRMQPPPAMRGDAAWLREQIRENGLRLAELEKLGVTLETLRGQREELLATVPASASQGRLQQLQGQWEALWKLGEEREAWLRGLLALAEPFWQGLSELAVALGDIQQVLLEPQEALREELDTVQTELDSLGALGVELVSSCGDLDKPDVAKGLDDVSAEASGGLGTCLGFSPCGLAARAWHTPKAGG</sequence>
<reference evidence="2" key="1">
    <citation type="submission" date="2025-08" db="UniProtKB">
        <authorList>
            <consortium name="Ensembl"/>
        </authorList>
    </citation>
    <scope>IDENTIFICATION</scope>
</reference>
<dbReference type="Gene3D" id="1.20.58.60">
    <property type="match status" value="1"/>
</dbReference>
<organism evidence="2 3">
    <name type="scientific">Varanus komodoensis</name>
    <name type="common">Komodo dragon</name>
    <dbReference type="NCBI Taxonomy" id="61221"/>
    <lineage>
        <taxon>Eukaryota</taxon>
        <taxon>Metazoa</taxon>
        <taxon>Chordata</taxon>
        <taxon>Craniata</taxon>
        <taxon>Vertebrata</taxon>
        <taxon>Euteleostomi</taxon>
        <taxon>Lepidosauria</taxon>
        <taxon>Squamata</taxon>
        <taxon>Bifurcata</taxon>
        <taxon>Unidentata</taxon>
        <taxon>Episquamata</taxon>
        <taxon>Toxicofera</taxon>
        <taxon>Anguimorpha</taxon>
        <taxon>Paleoanguimorpha</taxon>
        <taxon>Varanoidea</taxon>
        <taxon>Varanidae</taxon>
        <taxon>Varanus</taxon>
    </lineage>
</organism>
<evidence type="ECO:0000313" key="2">
    <source>
        <dbReference type="Ensembl" id="ENSVKKP00000005899.1"/>
    </source>
</evidence>
<feature type="region of interest" description="Disordered" evidence="1">
    <location>
        <begin position="23"/>
        <end position="42"/>
    </location>
</feature>
<evidence type="ECO:0000256" key="1">
    <source>
        <dbReference type="SAM" id="MobiDB-lite"/>
    </source>
</evidence>
<reference evidence="2" key="2">
    <citation type="submission" date="2025-09" db="UniProtKB">
        <authorList>
            <consortium name="Ensembl"/>
        </authorList>
    </citation>
    <scope>IDENTIFICATION</scope>
</reference>
<dbReference type="AlphaFoldDB" id="A0A8D2IU74"/>
<dbReference type="Proteomes" id="UP000694545">
    <property type="component" value="Unplaced"/>
</dbReference>
<proteinExistence type="predicted"/>
<protein>
    <submittedName>
        <fullName evidence="2">Uncharacterized protein</fullName>
    </submittedName>
</protein>
<name>A0A8D2IU74_VARKO</name>